<comment type="caution">
    <text evidence="3">The sequence shown here is derived from an EMBL/GenBank/DDBJ whole genome shotgun (WGS) entry which is preliminary data.</text>
</comment>
<proteinExistence type="predicted"/>
<protein>
    <recommendedName>
        <fullName evidence="5">Transmembrane protein</fullName>
    </recommendedName>
</protein>
<feature type="compositionally biased region" description="Low complexity" evidence="1">
    <location>
        <begin position="432"/>
        <end position="454"/>
    </location>
</feature>
<feature type="region of interest" description="Disordered" evidence="1">
    <location>
        <begin position="390"/>
        <end position="417"/>
    </location>
</feature>
<gene>
    <name evidence="3" type="ORF">EZS28_005069</name>
</gene>
<feature type="region of interest" description="Disordered" evidence="1">
    <location>
        <begin position="429"/>
        <end position="454"/>
    </location>
</feature>
<sequence>MIDREEHASKMSAYFPTTQPFFPQNLEGQENELNSYKENENLADRRDINVKSQEIDKEKEREERINQLPELVVIQNSLNNNEIYNMNENEINKLGVDNNLEKDKEIDIVQEREKQLQQEKERRLNEILQEKEKFEQELEKLKQSKKIQQQLIQSQKQDKKDGKEAKDKKEPKELPVPKQQQMQIIFQHFSAIQSAVVGNNIIYKEIIKPQRQTSKNKKKKNSKLNLYQNLNANAQVQGTEGEQDEEEKILKDLLSDQYSEQEKTVFQQIKGVNEEKDIKEEKQNQSDQQLTDLKNEDSNAAQPDLSIKQTMKWKDRKKEKEKNKEKEREKEKEKELQIEKDKEKEKEYELEKLKEKEKIQEQYNKLKYIKQLILGRGWGGVSVGTAKCDKQQSFNSTPQTTPTLSQMPNTSTSASNTPVIPALQSAFVYTPSQSSSSQTQQQQQQQPGSNQHSFYYVPQSKQSQSVSQAQIQQNQLNNKAGLLPSSSKLNGKDESKEKDSEKEQNLLTEKERIEQSSSAILVDYFSGRLHGANLLRLMERIKKKQKDREKQIIIQNQIENKKRLEQEDNEKDKEEKELKEKKEEGESKEEEFQDIFIFDEEDDQWDKEAEDELVSILQGTKTNVANIDEQSKQKKEIGDEKTQTSSSTSNPTSSITQQQTKQQQLQSLKERASLLATKSLLNSNIIDHISEQLIEEIENIEAFPSHLSLILAATLLGGISFSIYILTTHINNNHFSRWLVRFQIFNI</sequence>
<evidence type="ECO:0000256" key="1">
    <source>
        <dbReference type="SAM" id="MobiDB-lite"/>
    </source>
</evidence>
<evidence type="ECO:0008006" key="5">
    <source>
        <dbReference type="Google" id="ProtNLM"/>
    </source>
</evidence>
<feature type="compositionally biased region" description="Basic and acidic residues" evidence="1">
    <location>
        <begin position="156"/>
        <end position="175"/>
    </location>
</feature>
<feature type="region of interest" description="Disordered" evidence="1">
    <location>
        <begin position="276"/>
        <end position="355"/>
    </location>
</feature>
<keyword evidence="2" id="KW-1133">Transmembrane helix</keyword>
<organism evidence="3 4">
    <name type="scientific">Streblomastix strix</name>
    <dbReference type="NCBI Taxonomy" id="222440"/>
    <lineage>
        <taxon>Eukaryota</taxon>
        <taxon>Metamonada</taxon>
        <taxon>Preaxostyla</taxon>
        <taxon>Oxymonadida</taxon>
        <taxon>Streblomastigidae</taxon>
        <taxon>Streblomastix</taxon>
    </lineage>
</organism>
<feature type="compositionally biased region" description="Polar residues" evidence="1">
    <location>
        <begin position="391"/>
        <end position="417"/>
    </location>
</feature>
<evidence type="ECO:0000313" key="3">
    <source>
        <dbReference type="EMBL" id="KAA6399406.1"/>
    </source>
</evidence>
<feature type="compositionally biased region" description="Basic and acidic residues" evidence="1">
    <location>
        <begin position="312"/>
        <end position="355"/>
    </location>
</feature>
<dbReference type="AlphaFoldDB" id="A0A5J4WY53"/>
<name>A0A5J4WY53_9EUKA</name>
<feature type="region of interest" description="Disordered" evidence="1">
    <location>
        <begin position="627"/>
        <end position="662"/>
    </location>
</feature>
<reference evidence="3 4" key="1">
    <citation type="submission" date="2019-03" db="EMBL/GenBank/DDBJ databases">
        <title>Single cell metagenomics reveals metabolic interactions within the superorganism composed of flagellate Streblomastix strix and complex community of Bacteroidetes bacteria on its surface.</title>
        <authorList>
            <person name="Treitli S.C."/>
            <person name="Kolisko M."/>
            <person name="Husnik F."/>
            <person name="Keeling P."/>
            <person name="Hampl V."/>
        </authorList>
    </citation>
    <scope>NUCLEOTIDE SEQUENCE [LARGE SCALE GENOMIC DNA]</scope>
    <source>
        <strain evidence="3">ST1C</strain>
    </source>
</reference>
<keyword evidence="2" id="KW-0812">Transmembrane</keyword>
<feature type="compositionally biased region" description="Low complexity" evidence="1">
    <location>
        <begin position="643"/>
        <end position="662"/>
    </location>
</feature>
<accession>A0A5J4WY53</accession>
<feature type="compositionally biased region" description="Basic and acidic residues" evidence="1">
    <location>
        <begin position="629"/>
        <end position="642"/>
    </location>
</feature>
<feature type="compositionally biased region" description="Basic and acidic residues" evidence="1">
    <location>
        <begin position="490"/>
        <end position="511"/>
    </location>
</feature>
<feature type="region of interest" description="Disordered" evidence="1">
    <location>
        <begin position="564"/>
        <end position="593"/>
    </location>
</feature>
<feature type="region of interest" description="Disordered" evidence="1">
    <location>
        <begin position="149"/>
        <end position="179"/>
    </location>
</feature>
<feature type="region of interest" description="Disordered" evidence="1">
    <location>
        <begin position="477"/>
        <end position="511"/>
    </location>
</feature>
<dbReference type="Proteomes" id="UP000324800">
    <property type="component" value="Unassembled WGS sequence"/>
</dbReference>
<evidence type="ECO:0000256" key="2">
    <source>
        <dbReference type="SAM" id="Phobius"/>
    </source>
</evidence>
<feature type="region of interest" description="Disordered" evidence="1">
    <location>
        <begin position="1"/>
        <end position="25"/>
    </location>
</feature>
<evidence type="ECO:0000313" key="4">
    <source>
        <dbReference type="Proteomes" id="UP000324800"/>
    </source>
</evidence>
<feature type="compositionally biased region" description="Polar residues" evidence="1">
    <location>
        <begin position="15"/>
        <end position="25"/>
    </location>
</feature>
<dbReference type="EMBL" id="SNRW01000761">
    <property type="protein sequence ID" value="KAA6399406.1"/>
    <property type="molecule type" value="Genomic_DNA"/>
</dbReference>
<feature type="compositionally biased region" description="Basic and acidic residues" evidence="1">
    <location>
        <begin position="564"/>
        <end position="585"/>
    </location>
</feature>
<keyword evidence="2" id="KW-0472">Membrane</keyword>
<feature type="transmembrane region" description="Helical" evidence="2">
    <location>
        <begin position="707"/>
        <end position="727"/>
    </location>
</feature>
<feature type="region of interest" description="Disordered" evidence="1">
    <location>
        <begin position="38"/>
        <end position="63"/>
    </location>
</feature>